<dbReference type="RefSeq" id="WP_354558586.1">
    <property type="nucleotide sequence ID" value="NZ_JBEPMB010000013.1"/>
</dbReference>
<dbReference type="Pfam" id="PF05853">
    <property type="entry name" value="BKACE"/>
    <property type="match status" value="1"/>
</dbReference>
<organism evidence="1 2">
    <name type="scientific">Rhizobium aquaticum</name>
    <dbReference type="NCBI Taxonomy" id="1549636"/>
    <lineage>
        <taxon>Bacteria</taxon>
        <taxon>Pseudomonadati</taxon>
        <taxon>Pseudomonadota</taxon>
        <taxon>Alphaproteobacteria</taxon>
        <taxon>Hyphomicrobiales</taxon>
        <taxon>Rhizobiaceae</taxon>
        <taxon>Rhizobium/Agrobacterium group</taxon>
        <taxon>Rhizobium</taxon>
    </lineage>
</organism>
<dbReference type="Proteomes" id="UP001549047">
    <property type="component" value="Unassembled WGS sequence"/>
</dbReference>
<protein>
    <submittedName>
        <fullName evidence="1">Uncharacterized protein</fullName>
    </submittedName>
</protein>
<feature type="non-terminal residue" evidence="1">
    <location>
        <position position="1"/>
    </location>
</feature>
<evidence type="ECO:0000313" key="2">
    <source>
        <dbReference type="Proteomes" id="UP001549047"/>
    </source>
</evidence>
<dbReference type="EMBL" id="JBEPMB010000013">
    <property type="protein sequence ID" value="MET3616127.1"/>
    <property type="molecule type" value="Genomic_DNA"/>
</dbReference>
<dbReference type="Gene3D" id="3.20.20.70">
    <property type="entry name" value="Aldolase class I"/>
    <property type="match status" value="1"/>
</dbReference>
<sequence length="69" mass="7570">GRSHIGKTWPELPPDHPNPTGCALVRINLTAPQQVVKVRRIVEELGCEVATPDEAREILDLKGSEKVGF</sequence>
<keyword evidence="2" id="KW-1185">Reference proteome</keyword>
<comment type="caution">
    <text evidence="1">The sequence shown here is derived from an EMBL/GenBank/DDBJ whole genome shotgun (WGS) entry which is preliminary data.</text>
</comment>
<dbReference type="InterPro" id="IPR013785">
    <property type="entry name" value="Aldolase_TIM"/>
</dbReference>
<reference evidence="1 2" key="1">
    <citation type="submission" date="2024-06" db="EMBL/GenBank/DDBJ databases">
        <title>Genomic Encyclopedia of Type Strains, Phase IV (KMG-IV): sequencing the most valuable type-strain genomes for metagenomic binning, comparative biology and taxonomic classification.</title>
        <authorList>
            <person name="Goeker M."/>
        </authorList>
    </citation>
    <scope>NUCLEOTIDE SEQUENCE [LARGE SCALE GENOMIC DNA]</scope>
    <source>
        <strain evidence="1 2">DSM 29780</strain>
    </source>
</reference>
<evidence type="ECO:0000313" key="1">
    <source>
        <dbReference type="EMBL" id="MET3616127.1"/>
    </source>
</evidence>
<proteinExistence type="predicted"/>
<dbReference type="InterPro" id="IPR008567">
    <property type="entry name" value="BKACE"/>
</dbReference>
<name>A0ABV2J5S9_9HYPH</name>
<accession>A0ABV2J5S9</accession>
<gene>
    <name evidence="1" type="ORF">ABID16_004476</name>
</gene>